<dbReference type="AlphaFoldDB" id="A0A9W8EC46"/>
<evidence type="ECO:0000256" key="3">
    <source>
        <dbReference type="ARBA" id="ARBA00022448"/>
    </source>
</evidence>
<dbReference type="GO" id="GO:0005771">
    <property type="term" value="C:multivesicular body"/>
    <property type="evidence" value="ECO:0007669"/>
    <property type="project" value="TreeGrafter"/>
</dbReference>
<gene>
    <name evidence="9" type="primary">VPS20</name>
    <name evidence="9" type="ORF">H4R34_003965</name>
</gene>
<dbReference type="Proteomes" id="UP001151582">
    <property type="component" value="Unassembled WGS sequence"/>
</dbReference>
<comment type="caution">
    <text evidence="9">The sequence shown here is derived from an EMBL/GenBank/DDBJ whole genome shotgun (WGS) entry which is preliminary data.</text>
</comment>
<evidence type="ECO:0000256" key="2">
    <source>
        <dbReference type="ARBA" id="ARBA00006190"/>
    </source>
</evidence>
<feature type="coiled-coil region" evidence="7">
    <location>
        <begin position="13"/>
        <end position="40"/>
    </location>
</feature>
<organism evidence="9 10">
    <name type="scientific">Dimargaris verticillata</name>
    <dbReference type="NCBI Taxonomy" id="2761393"/>
    <lineage>
        <taxon>Eukaryota</taxon>
        <taxon>Fungi</taxon>
        <taxon>Fungi incertae sedis</taxon>
        <taxon>Zoopagomycota</taxon>
        <taxon>Kickxellomycotina</taxon>
        <taxon>Dimargaritomycetes</taxon>
        <taxon>Dimargaritales</taxon>
        <taxon>Dimargaritaceae</taxon>
        <taxon>Dimargaris</taxon>
    </lineage>
</organism>
<keyword evidence="4" id="KW-0967">Endosome</keyword>
<feature type="compositionally biased region" description="Basic residues" evidence="8">
    <location>
        <begin position="207"/>
        <end position="217"/>
    </location>
</feature>
<dbReference type="GO" id="GO:0006900">
    <property type="term" value="P:vesicle budding from membrane"/>
    <property type="evidence" value="ECO:0007669"/>
    <property type="project" value="TreeGrafter"/>
</dbReference>
<evidence type="ECO:0000256" key="7">
    <source>
        <dbReference type="SAM" id="Coils"/>
    </source>
</evidence>
<feature type="compositionally biased region" description="Basic and acidic residues" evidence="8">
    <location>
        <begin position="183"/>
        <end position="196"/>
    </location>
</feature>
<dbReference type="Pfam" id="PF03357">
    <property type="entry name" value="Snf7"/>
    <property type="match status" value="1"/>
</dbReference>
<keyword evidence="5" id="KW-0653">Protein transport</keyword>
<keyword evidence="3" id="KW-0813">Transport</keyword>
<keyword evidence="10" id="KW-1185">Reference proteome</keyword>
<accession>A0A9W8EC46</accession>
<dbReference type="GO" id="GO:0032511">
    <property type="term" value="P:late endosome to vacuole transport via multivesicular body sorting pathway"/>
    <property type="evidence" value="ECO:0007669"/>
    <property type="project" value="TreeGrafter"/>
</dbReference>
<evidence type="ECO:0000256" key="1">
    <source>
        <dbReference type="ARBA" id="ARBA00004608"/>
    </source>
</evidence>
<protein>
    <submittedName>
        <fullName evidence="9">Vacuolar protein sorting-associated protein 20</fullName>
    </submittedName>
</protein>
<dbReference type="OrthoDB" id="441172at2759"/>
<sequence length="217" mass="24536">MGAKTSKNQITPHDRAILDLKGQRDQLKRYQKKLSGVLERETTIAKEHLRRNDKRRALLALRKKKYQEQLLNQTEDQLANLEQLTQAIEFALVERDVFKGLAQGNEVLKELHKEMSLDAVERLIDETAEGIAYQNEIEEMLSGKISDQDEAEIEQELDTLLQQQALDQVPAVPSHPLPVKVAQPEEAKPVEAKESSSEEAEDVAAPRSKHKAMLAAE</sequence>
<keyword evidence="6" id="KW-0472">Membrane</keyword>
<comment type="subcellular location">
    <subcellularLocation>
        <location evidence="1">Endosome membrane</location>
    </subcellularLocation>
</comment>
<evidence type="ECO:0000256" key="5">
    <source>
        <dbReference type="ARBA" id="ARBA00022927"/>
    </source>
</evidence>
<comment type="similarity">
    <text evidence="2">Belongs to the SNF7 family.</text>
</comment>
<dbReference type="GO" id="GO:0000815">
    <property type="term" value="C:ESCRT III complex"/>
    <property type="evidence" value="ECO:0007669"/>
    <property type="project" value="TreeGrafter"/>
</dbReference>
<name>A0A9W8EC46_9FUNG</name>
<evidence type="ECO:0000256" key="8">
    <source>
        <dbReference type="SAM" id="MobiDB-lite"/>
    </source>
</evidence>
<dbReference type="EMBL" id="JANBQB010000428">
    <property type="protein sequence ID" value="KAJ1976476.1"/>
    <property type="molecule type" value="Genomic_DNA"/>
</dbReference>
<evidence type="ECO:0000256" key="6">
    <source>
        <dbReference type="ARBA" id="ARBA00023136"/>
    </source>
</evidence>
<dbReference type="InterPro" id="IPR005024">
    <property type="entry name" value="Snf7_fam"/>
</dbReference>
<feature type="coiled-coil region" evidence="7">
    <location>
        <begin position="64"/>
        <end position="91"/>
    </location>
</feature>
<reference evidence="9" key="1">
    <citation type="submission" date="2022-07" db="EMBL/GenBank/DDBJ databases">
        <title>Phylogenomic reconstructions and comparative analyses of Kickxellomycotina fungi.</title>
        <authorList>
            <person name="Reynolds N.K."/>
            <person name="Stajich J.E."/>
            <person name="Barry K."/>
            <person name="Grigoriev I.V."/>
            <person name="Crous P."/>
            <person name="Smith M.E."/>
        </authorList>
    </citation>
    <scope>NUCLEOTIDE SEQUENCE</scope>
    <source>
        <strain evidence="9">RSA 567</strain>
    </source>
</reference>
<feature type="region of interest" description="Disordered" evidence="8">
    <location>
        <begin position="171"/>
        <end position="217"/>
    </location>
</feature>
<dbReference type="PANTHER" id="PTHR22761">
    <property type="entry name" value="CHARGED MULTIVESICULAR BODY PROTEIN"/>
    <property type="match status" value="1"/>
</dbReference>
<evidence type="ECO:0000256" key="4">
    <source>
        <dbReference type="ARBA" id="ARBA00022753"/>
    </source>
</evidence>
<dbReference type="PANTHER" id="PTHR22761:SF5">
    <property type="entry name" value="CHARGED MULTIVESICULAR BODY PROTEIN 6"/>
    <property type="match status" value="1"/>
</dbReference>
<keyword evidence="7" id="KW-0175">Coiled coil</keyword>
<proteinExistence type="inferred from homology"/>
<dbReference type="GO" id="GO:0015031">
    <property type="term" value="P:protein transport"/>
    <property type="evidence" value="ECO:0007669"/>
    <property type="project" value="UniProtKB-KW"/>
</dbReference>
<evidence type="ECO:0000313" key="10">
    <source>
        <dbReference type="Proteomes" id="UP001151582"/>
    </source>
</evidence>
<dbReference type="Gene3D" id="1.10.287.1060">
    <property type="entry name" value="ESAT-6-like"/>
    <property type="match status" value="1"/>
</dbReference>
<evidence type="ECO:0000313" key="9">
    <source>
        <dbReference type="EMBL" id="KAJ1976476.1"/>
    </source>
</evidence>